<sequence>MYKDINKDQQYTVSYKTLDKEKIEGEIAKLQLEDQLYRKLQYFMREKKLQNYIDEEIAIVKQYAWILRKLYKCQTSQQMMFIIKGQLSIYSYMFMFYQLARAFFIPIPKQMGERKVTLSRYLHHLVHTQERFDFVQISFPIRGHSFMERILD</sequence>
<feature type="transmembrane region" description="Helical" evidence="1">
    <location>
        <begin position="89"/>
        <end position="107"/>
    </location>
</feature>
<evidence type="ECO:0000313" key="3">
    <source>
        <dbReference type="Proteomes" id="UP001153636"/>
    </source>
</evidence>
<proteinExistence type="predicted"/>
<evidence type="ECO:0000313" key="2">
    <source>
        <dbReference type="EMBL" id="CAH1113211.1"/>
    </source>
</evidence>
<keyword evidence="1" id="KW-1133">Transmembrane helix</keyword>
<dbReference type="AlphaFoldDB" id="A0A9P0GKN3"/>
<reference evidence="2" key="1">
    <citation type="submission" date="2022-01" db="EMBL/GenBank/DDBJ databases">
        <authorList>
            <person name="King R."/>
        </authorList>
    </citation>
    <scope>NUCLEOTIDE SEQUENCE</scope>
</reference>
<keyword evidence="3" id="KW-1185">Reference proteome</keyword>
<dbReference type="Proteomes" id="UP001153636">
    <property type="component" value="Chromosome 7"/>
</dbReference>
<dbReference type="EMBL" id="OV651819">
    <property type="protein sequence ID" value="CAH1113211.1"/>
    <property type="molecule type" value="Genomic_DNA"/>
</dbReference>
<accession>A0A9P0GKN3</accession>
<keyword evidence="1" id="KW-0472">Membrane</keyword>
<organism evidence="2 3">
    <name type="scientific">Psylliodes chrysocephalus</name>
    <dbReference type="NCBI Taxonomy" id="3402493"/>
    <lineage>
        <taxon>Eukaryota</taxon>
        <taxon>Metazoa</taxon>
        <taxon>Ecdysozoa</taxon>
        <taxon>Arthropoda</taxon>
        <taxon>Hexapoda</taxon>
        <taxon>Insecta</taxon>
        <taxon>Pterygota</taxon>
        <taxon>Neoptera</taxon>
        <taxon>Endopterygota</taxon>
        <taxon>Coleoptera</taxon>
        <taxon>Polyphaga</taxon>
        <taxon>Cucujiformia</taxon>
        <taxon>Chrysomeloidea</taxon>
        <taxon>Chrysomelidae</taxon>
        <taxon>Galerucinae</taxon>
        <taxon>Alticini</taxon>
        <taxon>Psylliodes</taxon>
    </lineage>
</organism>
<evidence type="ECO:0000256" key="1">
    <source>
        <dbReference type="SAM" id="Phobius"/>
    </source>
</evidence>
<protein>
    <submittedName>
        <fullName evidence="2">Uncharacterized protein</fullName>
    </submittedName>
</protein>
<name>A0A9P0GKN3_9CUCU</name>
<keyword evidence="1" id="KW-0812">Transmembrane</keyword>
<gene>
    <name evidence="2" type="ORF">PSYICH_LOCUS13143</name>
</gene>